<keyword evidence="3" id="KW-1185">Reference proteome</keyword>
<feature type="domain" description="Retrotransposon Copia-like N-terminal" evidence="1">
    <location>
        <begin position="336"/>
        <end position="381"/>
    </location>
</feature>
<evidence type="ECO:0000259" key="1">
    <source>
        <dbReference type="Pfam" id="PF14244"/>
    </source>
</evidence>
<proteinExistence type="predicted"/>
<dbReference type="Proteomes" id="UP000596661">
    <property type="component" value="Unassembled WGS sequence"/>
</dbReference>
<protein>
    <recommendedName>
        <fullName evidence="1">Retrotransposon Copia-like N-terminal domain-containing protein</fullName>
    </recommendedName>
</protein>
<reference evidence="2" key="1">
    <citation type="submission" date="2021-03" db="UniProtKB">
        <authorList>
            <consortium name="EnsemblPlants"/>
        </authorList>
    </citation>
    <scope>IDENTIFICATION</scope>
</reference>
<dbReference type="SUPFAM" id="SSF48150">
    <property type="entry name" value="DNA-glycosylase"/>
    <property type="match status" value="1"/>
</dbReference>
<dbReference type="PANTHER" id="PTHR10242:SF7">
    <property type="entry name" value="HHH-GPD DOMAIN-CONTAINING PROTEIN"/>
    <property type="match status" value="1"/>
</dbReference>
<dbReference type="GO" id="GO:0006285">
    <property type="term" value="P:base-excision repair, AP site formation"/>
    <property type="evidence" value="ECO:0007669"/>
    <property type="project" value="TreeGrafter"/>
</dbReference>
<organism evidence="2 3">
    <name type="scientific">Cannabis sativa</name>
    <name type="common">Hemp</name>
    <name type="synonym">Marijuana</name>
    <dbReference type="NCBI Taxonomy" id="3483"/>
    <lineage>
        <taxon>Eukaryota</taxon>
        <taxon>Viridiplantae</taxon>
        <taxon>Streptophyta</taxon>
        <taxon>Embryophyta</taxon>
        <taxon>Tracheophyta</taxon>
        <taxon>Spermatophyta</taxon>
        <taxon>Magnoliopsida</taxon>
        <taxon>eudicotyledons</taxon>
        <taxon>Gunneridae</taxon>
        <taxon>Pentapetalae</taxon>
        <taxon>rosids</taxon>
        <taxon>fabids</taxon>
        <taxon>Rosales</taxon>
        <taxon>Cannabaceae</taxon>
        <taxon>Cannabis</taxon>
    </lineage>
</organism>
<dbReference type="EnsemblPlants" id="evm.model.10.14">
    <property type="protein sequence ID" value="cds.evm.model.10.14"/>
    <property type="gene ID" value="evm.TU.10.14"/>
</dbReference>
<dbReference type="InterPro" id="IPR029472">
    <property type="entry name" value="Copia-like_N"/>
</dbReference>
<dbReference type="Gene3D" id="1.10.340.30">
    <property type="entry name" value="Hypothetical protein, domain 2"/>
    <property type="match status" value="1"/>
</dbReference>
<dbReference type="AlphaFoldDB" id="A0A803QJL0"/>
<dbReference type="InterPro" id="IPR052054">
    <property type="entry name" value="Oxidative_DNA_repair_enzyme"/>
</dbReference>
<evidence type="ECO:0000313" key="3">
    <source>
        <dbReference type="Proteomes" id="UP000596661"/>
    </source>
</evidence>
<dbReference type="Gramene" id="evm.model.10.14">
    <property type="protein sequence ID" value="cds.evm.model.10.14"/>
    <property type="gene ID" value="evm.TU.10.14"/>
</dbReference>
<dbReference type="GO" id="GO:0005634">
    <property type="term" value="C:nucleus"/>
    <property type="evidence" value="ECO:0007669"/>
    <property type="project" value="TreeGrafter"/>
</dbReference>
<sequence length="543" mass="61786">MKDEIVNGGGEEGLILLMTVGLGSCSKDFSMEKSVCNHGFFMMPPNVWIPSSKSLKRPFRLADDATSLTLTISHYNNYLYLRHSSKTIITIKDQFAIQEQIVRMLRITENDGKDLREFHKVCPQAKEIGFGRLFRSPSLFEDVIKSILLCNCTWGRTLKMAEALCELQFDITQNNLGRRGVKRKLMFPKEREDGSVVKMLGNFPNAREIGDLDESYFMKRMSPLLGYRAKHIYKMAKDIHNSGTLSIVMRELEEASEKRLVREDMIMNKIKGFGPFASANILMCLSYYQKIPVDSETIRHLQQVHGRKKCNKKTIGKEVKETYDKYAPFQCLAYCDNRGAVLVPKILTGSENYSIWRRSMMIALVARNKIKFVNGKLPQPNEDQEEYDAWCRWHTIDRCFRIIGFPPAHKLHGRFTNRNVKGPPLKGASADLAAGEEEEKFEYNAPEKDLVSSLSSSKCQRLMTLLAQKVEDSFISNSGDNQSIISHFSAIQKWLTILSWYEVCGSSGPNLFSIRSLRAHIVVGHSTKCSKNCHMARDCGGIP</sequence>
<name>A0A803QJL0_CANSA</name>
<dbReference type="Pfam" id="PF14244">
    <property type="entry name" value="Retrotran_gag_3"/>
    <property type="match status" value="1"/>
</dbReference>
<dbReference type="PROSITE" id="PS51257">
    <property type="entry name" value="PROKAR_LIPOPROTEIN"/>
    <property type="match status" value="1"/>
</dbReference>
<dbReference type="PANTHER" id="PTHR10242">
    <property type="entry name" value="8-OXOGUANINE DNA GLYCOSYLASE"/>
    <property type="match status" value="1"/>
</dbReference>
<dbReference type="GO" id="GO:0034039">
    <property type="term" value="F:8-oxo-7,8-dihydroguanine DNA N-glycosylase activity"/>
    <property type="evidence" value="ECO:0007669"/>
    <property type="project" value="TreeGrafter"/>
</dbReference>
<accession>A0A803QJL0</accession>
<dbReference type="InterPro" id="IPR011257">
    <property type="entry name" value="DNA_glycosylase"/>
</dbReference>
<evidence type="ECO:0000313" key="2">
    <source>
        <dbReference type="EnsemblPlants" id="cds.evm.model.10.14"/>
    </source>
</evidence>
<dbReference type="EMBL" id="UZAU01000783">
    <property type="status" value="NOT_ANNOTATED_CDS"/>
    <property type="molecule type" value="Genomic_DNA"/>
</dbReference>